<evidence type="ECO:0000313" key="4">
    <source>
        <dbReference type="EMBL" id="RFF29866.1"/>
    </source>
</evidence>
<keyword evidence="2" id="KW-1133">Transmembrane helix</keyword>
<dbReference type="InterPro" id="IPR011723">
    <property type="entry name" value="Znf/thioredoxin_put"/>
</dbReference>
<feature type="transmembrane region" description="Helical" evidence="2">
    <location>
        <begin position="109"/>
        <end position="130"/>
    </location>
</feature>
<dbReference type="OrthoDB" id="6717714at2"/>
<reference evidence="4 5" key="1">
    <citation type="submission" date="2018-08" db="EMBL/GenBank/DDBJ databases">
        <title>Wenzhouxiangella salilacus sp. nov., a novel bacterium isolated from a saline lake in Xinjiang Province, China.</title>
        <authorList>
            <person name="Han S."/>
        </authorList>
    </citation>
    <scope>NUCLEOTIDE SEQUENCE [LARGE SCALE GENOMIC DNA]</scope>
    <source>
        <strain evidence="4 5">XDB06</strain>
    </source>
</reference>
<name>A0A3E1K753_9GAMM</name>
<feature type="region of interest" description="Disordered" evidence="1">
    <location>
        <begin position="79"/>
        <end position="99"/>
    </location>
</feature>
<keyword evidence="5" id="KW-1185">Reference proteome</keyword>
<organism evidence="4 5">
    <name type="scientific">Wenzhouxiangella sediminis</name>
    <dbReference type="NCBI Taxonomy" id="1792836"/>
    <lineage>
        <taxon>Bacteria</taxon>
        <taxon>Pseudomonadati</taxon>
        <taxon>Pseudomonadota</taxon>
        <taxon>Gammaproteobacteria</taxon>
        <taxon>Chromatiales</taxon>
        <taxon>Wenzhouxiangellaceae</taxon>
        <taxon>Wenzhouxiangella</taxon>
    </lineage>
</organism>
<dbReference type="AlphaFoldDB" id="A0A3E1K753"/>
<keyword evidence="2" id="KW-0812">Transmembrane</keyword>
<evidence type="ECO:0000313" key="5">
    <source>
        <dbReference type="Proteomes" id="UP000260351"/>
    </source>
</evidence>
<dbReference type="Proteomes" id="UP000260351">
    <property type="component" value="Unassembled WGS sequence"/>
</dbReference>
<dbReference type="Pfam" id="PF13717">
    <property type="entry name" value="Zn_ribbon_4"/>
    <property type="match status" value="1"/>
</dbReference>
<accession>A0A3E1K753</accession>
<dbReference type="EMBL" id="QUZK01000041">
    <property type="protein sequence ID" value="RFF29866.1"/>
    <property type="molecule type" value="Genomic_DNA"/>
</dbReference>
<evidence type="ECO:0000256" key="1">
    <source>
        <dbReference type="SAM" id="MobiDB-lite"/>
    </source>
</evidence>
<keyword evidence="2" id="KW-0472">Membrane</keyword>
<dbReference type="NCBIfam" id="TIGR02098">
    <property type="entry name" value="MJ0042_CXXC"/>
    <property type="match status" value="1"/>
</dbReference>
<feature type="compositionally biased region" description="Acidic residues" evidence="1">
    <location>
        <begin position="79"/>
        <end position="89"/>
    </location>
</feature>
<evidence type="ECO:0000256" key="2">
    <source>
        <dbReference type="SAM" id="Phobius"/>
    </source>
</evidence>
<dbReference type="InterPro" id="IPR021834">
    <property type="entry name" value="DUF3426"/>
</dbReference>
<dbReference type="Pfam" id="PF11906">
    <property type="entry name" value="DUF3426"/>
    <property type="match status" value="1"/>
</dbReference>
<sequence length="253" mass="27922">MYYTRCPACQAVYEIPARLLAEAAGVVRCGNCGKTFNSLSQLFEQHPDAADEPLRGTGMPPMLEHPDMVQAELPVEYFDEPEDDSEETGPIEPLPGFENDGAESEGRRWLWPAISGALVLLLLVQLWALWQTPGSPVARWLGGSGQLDTGLDPNEAIQIVSRDLHPHPSLDDAVVISASLRNQADRSVPFPIVEVRFFDASQQVLGVRRLRPEEYIRDPEVVERGLPAGVVMPILLEFVVGTGQPAGFQMRFH</sequence>
<protein>
    <submittedName>
        <fullName evidence="4">DUF3426 domain-containing protein</fullName>
    </submittedName>
</protein>
<evidence type="ECO:0000259" key="3">
    <source>
        <dbReference type="Pfam" id="PF13717"/>
    </source>
</evidence>
<feature type="domain" description="Zinc finger/thioredoxin putative" evidence="3">
    <location>
        <begin position="4"/>
        <end position="37"/>
    </location>
</feature>
<dbReference type="RefSeq" id="WP_116651100.1">
    <property type="nucleotide sequence ID" value="NZ_QUZK01000041.1"/>
</dbReference>
<gene>
    <name evidence="4" type="ORF">DZC52_10505</name>
</gene>
<proteinExistence type="predicted"/>
<comment type="caution">
    <text evidence="4">The sequence shown here is derived from an EMBL/GenBank/DDBJ whole genome shotgun (WGS) entry which is preliminary data.</text>
</comment>